<gene>
    <name evidence="1" type="ORF">Dsin_028577</name>
</gene>
<sequence>MAEILPSPTLNCHDHQDLSHLDQPASSLHFNVMVIVAAMLCASLCSRPPLHAALCVSMHPPCPSQASRMGCFPETEFQHENEGDGVSSYSDFLEFTLLPRLLCHLFGGLC</sequence>
<protein>
    <submittedName>
        <fullName evidence="1">Uncharacterized protein</fullName>
    </submittedName>
</protein>
<accession>A0AAD9ZSB5</accession>
<reference evidence="1" key="1">
    <citation type="journal article" date="2023" name="Plant J.">
        <title>Genome sequences and population genomics provide insights into the demographic history, inbreeding, and mutation load of two 'living fossil' tree species of Dipteronia.</title>
        <authorList>
            <person name="Feng Y."/>
            <person name="Comes H.P."/>
            <person name="Chen J."/>
            <person name="Zhu S."/>
            <person name="Lu R."/>
            <person name="Zhang X."/>
            <person name="Li P."/>
            <person name="Qiu J."/>
            <person name="Olsen K.M."/>
            <person name="Qiu Y."/>
        </authorList>
    </citation>
    <scope>NUCLEOTIDE SEQUENCE</scope>
    <source>
        <strain evidence="1">NBL</strain>
    </source>
</reference>
<dbReference type="EMBL" id="JANJYJ010000009">
    <property type="protein sequence ID" value="KAK3189016.1"/>
    <property type="molecule type" value="Genomic_DNA"/>
</dbReference>
<dbReference type="Proteomes" id="UP001281410">
    <property type="component" value="Unassembled WGS sequence"/>
</dbReference>
<evidence type="ECO:0000313" key="2">
    <source>
        <dbReference type="Proteomes" id="UP001281410"/>
    </source>
</evidence>
<keyword evidence="2" id="KW-1185">Reference proteome</keyword>
<proteinExistence type="predicted"/>
<name>A0AAD9ZSB5_9ROSI</name>
<dbReference type="AlphaFoldDB" id="A0AAD9ZSB5"/>
<comment type="caution">
    <text evidence="1">The sequence shown here is derived from an EMBL/GenBank/DDBJ whole genome shotgun (WGS) entry which is preliminary data.</text>
</comment>
<organism evidence="1 2">
    <name type="scientific">Dipteronia sinensis</name>
    <dbReference type="NCBI Taxonomy" id="43782"/>
    <lineage>
        <taxon>Eukaryota</taxon>
        <taxon>Viridiplantae</taxon>
        <taxon>Streptophyta</taxon>
        <taxon>Embryophyta</taxon>
        <taxon>Tracheophyta</taxon>
        <taxon>Spermatophyta</taxon>
        <taxon>Magnoliopsida</taxon>
        <taxon>eudicotyledons</taxon>
        <taxon>Gunneridae</taxon>
        <taxon>Pentapetalae</taxon>
        <taxon>rosids</taxon>
        <taxon>malvids</taxon>
        <taxon>Sapindales</taxon>
        <taxon>Sapindaceae</taxon>
        <taxon>Hippocastanoideae</taxon>
        <taxon>Acereae</taxon>
        <taxon>Dipteronia</taxon>
    </lineage>
</organism>
<evidence type="ECO:0000313" key="1">
    <source>
        <dbReference type="EMBL" id="KAK3189016.1"/>
    </source>
</evidence>